<keyword evidence="1 9" id="KW-0436">Ligase</keyword>
<dbReference type="Gene3D" id="1.10.287.610">
    <property type="entry name" value="Helix hairpin bin"/>
    <property type="match status" value="1"/>
</dbReference>
<dbReference type="GO" id="GO:0046872">
    <property type="term" value="F:metal ion binding"/>
    <property type="evidence" value="ECO:0007669"/>
    <property type="project" value="UniProtKB-KW"/>
</dbReference>
<dbReference type="Gene3D" id="2.40.50.140">
    <property type="entry name" value="Nucleic acid-binding proteins"/>
    <property type="match status" value="1"/>
</dbReference>
<dbReference type="PIRSF" id="PIRSF001604">
    <property type="entry name" value="LigA"/>
    <property type="match status" value="1"/>
</dbReference>
<feature type="binding site" evidence="9">
    <location>
        <position position="140"/>
    </location>
    <ligand>
        <name>NAD(+)</name>
        <dbReference type="ChEBI" id="CHEBI:57540"/>
    </ligand>
</feature>
<dbReference type="GO" id="GO:0006260">
    <property type="term" value="P:DNA replication"/>
    <property type="evidence" value="ECO:0007669"/>
    <property type="project" value="UniProtKB-KW"/>
</dbReference>
<keyword evidence="9" id="KW-0460">Magnesium</keyword>
<dbReference type="InterPro" id="IPR013839">
    <property type="entry name" value="DNAligase_adenylation"/>
</dbReference>
<reference evidence="11 12" key="1">
    <citation type="journal article" date="2018" name="Genome Biol. Evol.">
        <title>The Genome Sequence of "Candidatus Fokinia solitaria": Insights on Reductive Evolution in Rickettsiales.</title>
        <authorList>
            <person name="Floriano A.M."/>
            <person name="Castelli M."/>
            <person name="Krenek S."/>
            <person name="Berendonk T.U."/>
            <person name="Bazzocchi C."/>
            <person name="Petroni G."/>
            <person name="Sassera D."/>
        </authorList>
    </citation>
    <scope>NUCLEOTIDE SEQUENCE [LARGE SCALE GENOMIC DNA]</scope>
    <source>
        <strain evidence="11">Rio ETE_ALG 3VII</strain>
    </source>
</reference>
<feature type="binding site" evidence="9">
    <location>
        <position position="459"/>
    </location>
    <ligand>
        <name>Zn(2+)</name>
        <dbReference type="ChEBI" id="CHEBI:29105"/>
    </ligand>
</feature>
<keyword evidence="2 9" id="KW-0235">DNA replication</keyword>
<dbReference type="RefSeq" id="WP_108672972.1">
    <property type="nucleotide sequence ID" value="NZ_CP025989.1"/>
</dbReference>
<evidence type="ECO:0000256" key="3">
    <source>
        <dbReference type="ARBA" id="ARBA00022763"/>
    </source>
</evidence>
<dbReference type="OrthoDB" id="9759736at2"/>
<feature type="binding site" evidence="9">
    <location>
        <position position="437"/>
    </location>
    <ligand>
        <name>Zn(2+)</name>
        <dbReference type="ChEBI" id="CHEBI:29105"/>
    </ligand>
</feature>
<feature type="binding site" evidence="9">
    <location>
        <position position="341"/>
    </location>
    <ligand>
        <name>NAD(+)</name>
        <dbReference type="ChEBI" id="CHEBI:57540"/>
    </ligand>
</feature>
<keyword evidence="5 9" id="KW-0520">NAD</keyword>
<dbReference type="Gene3D" id="3.30.470.30">
    <property type="entry name" value="DNA ligase/mRNA capping enzyme"/>
    <property type="match status" value="1"/>
</dbReference>
<dbReference type="NCBIfam" id="TIGR00575">
    <property type="entry name" value="dnlj"/>
    <property type="match status" value="1"/>
</dbReference>
<keyword evidence="9" id="KW-0479">Metal-binding</keyword>
<feature type="binding site" evidence="9">
    <location>
        <position position="317"/>
    </location>
    <ligand>
        <name>NAD(+)</name>
        <dbReference type="ChEBI" id="CHEBI:57540"/>
    </ligand>
</feature>
<dbReference type="Pfam" id="PF03120">
    <property type="entry name" value="OB_DNA_ligase"/>
    <property type="match status" value="1"/>
</dbReference>
<dbReference type="Proteomes" id="UP000244519">
    <property type="component" value="Chromosome"/>
</dbReference>
<keyword evidence="3 9" id="KW-0227">DNA damage</keyword>
<comment type="cofactor">
    <cofactor evidence="9">
        <name>Mg(2+)</name>
        <dbReference type="ChEBI" id="CHEBI:18420"/>
    </cofactor>
    <cofactor evidence="9">
        <name>Mn(2+)</name>
        <dbReference type="ChEBI" id="CHEBI:29035"/>
    </cofactor>
</comment>
<dbReference type="GO" id="GO:0003911">
    <property type="term" value="F:DNA ligase (NAD+) activity"/>
    <property type="evidence" value="ECO:0007669"/>
    <property type="project" value="UniProtKB-UniRule"/>
</dbReference>
<feature type="domain" description="NAD-dependent DNA ligase N-terminal" evidence="10">
    <location>
        <begin position="5"/>
        <end position="475"/>
    </location>
</feature>
<dbReference type="Pfam" id="PF01653">
    <property type="entry name" value="DNA_ligase_aden"/>
    <property type="match status" value="1"/>
</dbReference>
<keyword evidence="6 9" id="KW-0234">DNA repair</keyword>
<comment type="similarity">
    <text evidence="9">Belongs to the NAD-dependent DNA ligase family. LigA subfamily.</text>
</comment>
<dbReference type="InterPro" id="IPR012340">
    <property type="entry name" value="NA-bd_OB-fold"/>
</dbReference>
<feature type="binding site" evidence="9">
    <location>
        <position position="163"/>
    </location>
    <ligand>
        <name>NAD(+)</name>
        <dbReference type="ChEBI" id="CHEBI:57540"/>
    </ligand>
</feature>
<comment type="function">
    <text evidence="9">DNA ligase that catalyzes the formation of phosphodiester linkages between 5'-phosphoryl and 3'-hydroxyl groups in double-stranded DNA using NAD as a coenzyme and as the energy source for the reaction. It is essential for DNA replication and repair of damaged DNA.</text>
</comment>
<keyword evidence="7 9" id="KW-0464">Manganese</keyword>
<dbReference type="EC" id="6.5.1.2" evidence="9"/>
<dbReference type="AlphaFoldDB" id="A0A2U8BRF0"/>
<evidence type="ECO:0000256" key="1">
    <source>
        <dbReference type="ARBA" id="ARBA00022598"/>
    </source>
</evidence>
<evidence type="ECO:0000313" key="11">
    <source>
        <dbReference type="EMBL" id="AWD32924.1"/>
    </source>
</evidence>
<evidence type="ECO:0000256" key="5">
    <source>
        <dbReference type="ARBA" id="ARBA00023027"/>
    </source>
</evidence>
<proteinExistence type="inferred from homology"/>
<keyword evidence="4 9" id="KW-0862">Zinc</keyword>
<dbReference type="HAMAP" id="MF_01588">
    <property type="entry name" value="DNA_ligase_A"/>
    <property type="match status" value="1"/>
</dbReference>
<comment type="catalytic activity">
    <reaction evidence="8 9">
        <text>NAD(+) + (deoxyribonucleotide)n-3'-hydroxyl + 5'-phospho-(deoxyribonucleotide)m = (deoxyribonucleotide)n+m + AMP + beta-nicotinamide D-nucleotide.</text>
        <dbReference type="EC" id="6.5.1.2"/>
    </reaction>
</comment>
<dbReference type="Pfam" id="PF12826">
    <property type="entry name" value="HHH_2"/>
    <property type="match status" value="1"/>
</dbReference>
<name>A0A2U8BRF0_9RICK</name>
<evidence type="ECO:0000313" key="12">
    <source>
        <dbReference type="Proteomes" id="UP000244519"/>
    </source>
</evidence>
<dbReference type="Gene3D" id="1.10.150.20">
    <property type="entry name" value="5' to 3' exonuclease, C-terminal subdomain"/>
    <property type="match status" value="2"/>
</dbReference>
<accession>A0A2U8BRF0</accession>
<feature type="binding site" evidence="9">
    <location>
        <position position="200"/>
    </location>
    <ligand>
        <name>NAD(+)</name>
        <dbReference type="ChEBI" id="CHEBI:57540"/>
    </ligand>
</feature>
<feature type="binding site" evidence="9">
    <location>
        <position position="454"/>
    </location>
    <ligand>
        <name>Zn(2+)</name>
        <dbReference type="ChEBI" id="CHEBI:29105"/>
    </ligand>
</feature>
<dbReference type="InterPro" id="IPR004150">
    <property type="entry name" value="NAD_DNA_ligase_OB"/>
</dbReference>
<dbReference type="InterPro" id="IPR010994">
    <property type="entry name" value="RuvA_2-like"/>
</dbReference>
<evidence type="ECO:0000256" key="8">
    <source>
        <dbReference type="ARBA" id="ARBA00034005"/>
    </source>
</evidence>
<evidence type="ECO:0000256" key="7">
    <source>
        <dbReference type="ARBA" id="ARBA00023211"/>
    </source>
</evidence>
<dbReference type="SUPFAM" id="SSF50249">
    <property type="entry name" value="Nucleic acid-binding proteins"/>
    <property type="match status" value="1"/>
</dbReference>
<keyword evidence="12" id="KW-1185">Reference proteome</keyword>
<dbReference type="InterPro" id="IPR013840">
    <property type="entry name" value="DNAligase_N"/>
</dbReference>
<protein>
    <recommendedName>
        <fullName evidence="9">DNA ligase</fullName>
        <ecNumber evidence="9">6.5.1.2</ecNumber>
    </recommendedName>
    <alternativeName>
        <fullName evidence="9">Polydeoxyribonucleotide synthase [NAD(+)]</fullName>
    </alternativeName>
</protein>
<feature type="binding site" evidence="9">
    <location>
        <begin position="103"/>
        <end position="104"/>
    </location>
    <ligand>
        <name>NAD(+)</name>
        <dbReference type="ChEBI" id="CHEBI:57540"/>
    </ligand>
</feature>
<evidence type="ECO:0000256" key="4">
    <source>
        <dbReference type="ARBA" id="ARBA00022833"/>
    </source>
</evidence>
<sequence>MSLIPLITTVKTLEKALRKYNRAYYVQNQSLISDSEYDERKKKLIQYYEMLFKMIDEIPEASDLRADYKVTVQKMYDNGVISTVGFLTNKGFEKKSHVKRMYSLNNAFNEEELDEWLQRIATLLKKKEQDISLLYPICCETKVDGLSFSALYKNGKLTHILTRGDGENGEDVTRNVHLIANFPSFLESGCHYEEFEVRGEIFIKNSVFEEINSSLRKNGEKPFSTTRNAASGILRQLKNRFENDKILSYLVWGSATLQEDKMHYTEVRKYLTTIGFDVISEFKIANSINEIREFYHDISVAQNNKKISYDTDGIVCKINNLEIQDALGYTATAPRGAMAYKFSSDSYETKLLAIVPQVGKHGNLTPIAVVEPIIISGTTITRVTLHNFAEITKRDIRIGDIITVKKSGGVIPCICDVLYSERDEKAELPKFSSITECPFCGHSLVRETDATLICPNISCCERTIQRMIHFVSKDCMNIAGFGEKQIRQLYQAEIIKGFVDILKIATDNAKIESILRLDGWREESVQNLIYAIKKSYNVSLCNLILSLCIPHVGKESAKIIASQISSLKDLMRKISEGTLSMKGIGEKTAASIKNFFTAQENIALIHALDDILSIEQHSSLKEMVRDKTLHYANSISEKKAFPLKQHSPLRKRMKDELIREMVRNKALHYINSISEKKAFLLKQHSSLKKRMEDELKDIIVKIEHDRKQSSSPDEIMEDALIGSGLQEASRGTEKDLSACFPLATEVRELTAIST</sequence>
<dbReference type="SMART" id="SM00532">
    <property type="entry name" value="LIGANc"/>
    <property type="match status" value="1"/>
</dbReference>
<dbReference type="EMBL" id="CP025989">
    <property type="protein sequence ID" value="AWD32924.1"/>
    <property type="molecule type" value="Genomic_DNA"/>
</dbReference>
<feature type="active site" description="N6-AMP-lysine intermediate" evidence="9">
    <location>
        <position position="142"/>
    </location>
</feature>
<feature type="binding site" evidence="9">
    <location>
        <begin position="34"/>
        <end position="38"/>
    </location>
    <ligand>
        <name>NAD(+)</name>
        <dbReference type="ChEBI" id="CHEBI:57540"/>
    </ligand>
</feature>
<evidence type="ECO:0000256" key="2">
    <source>
        <dbReference type="ARBA" id="ARBA00022705"/>
    </source>
</evidence>
<dbReference type="InterPro" id="IPR018239">
    <property type="entry name" value="DNA_ligase_AS"/>
</dbReference>
<dbReference type="PROSITE" id="PS01055">
    <property type="entry name" value="DNA_LIGASE_N1"/>
    <property type="match status" value="1"/>
</dbReference>
<organism evidence="11 12">
    <name type="scientific">Candidatus Fokinia solitaria</name>
    <dbReference type="NCBI Taxonomy" id="1802984"/>
    <lineage>
        <taxon>Bacteria</taxon>
        <taxon>Pseudomonadati</taxon>
        <taxon>Pseudomonadota</taxon>
        <taxon>Alphaproteobacteria</taxon>
        <taxon>Rickettsiales</taxon>
        <taxon>Candidatus Midichloriaceae</taxon>
        <taxon>Candidatus Fokinia</taxon>
    </lineage>
</organism>
<dbReference type="InterPro" id="IPR001679">
    <property type="entry name" value="DNA_ligase"/>
</dbReference>
<dbReference type="NCBIfam" id="NF005932">
    <property type="entry name" value="PRK07956.1"/>
    <property type="match status" value="1"/>
</dbReference>
<dbReference type="SUPFAM" id="SSF47781">
    <property type="entry name" value="RuvA domain 2-like"/>
    <property type="match status" value="1"/>
</dbReference>
<dbReference type="SUPFAM" id="SSF56091">
    <property type="entry name" value="DNA ligase/mRNA capping enzyme, catalytic domain"/>
    <property type="match status" value="1"/>
</dbReference>
<dbReference type="InterPro" id="IPR041663">
    <property type="entry name" value="DisA/LigA_HHH"/>
</dbReference>
<feature type="binding site" evidence="9">
    <location>
        <position position="440"/>
    </location>
    <ligand>
        <name>Zn(2+)</name>
        <dbReference type="ChEBI" id="CHEBI:29105"/>
    </ligand>
</feature>
<gene>
    <name evidence="9" type="primary">ligA</name>
    <name evidence="11" type="ORF">Fsol_00115</name>
</gene>
<evidence type="ECO:0000256" key="9">
    <source>
        <dbReference type="HAMAP-Rule" id="MF_01588"/>
    </source>
</evidence>
<dbReference type="GO" id="GO:0006281">
    <property type="term" value="P:DNA repair"/>
    <property type="evidence" value="ECO:0007669"/>
    <property type="project" value="UniProtKB-KW"/>
</dbReference>
<evidence type="ECO:0000259" key="10">
    <source>
        <dbReference type="SMART" id="SM00532"/>
    </source>
</evidence>
<dbReference type="KEGG" id="fso:Fsol_00115"/>
<evidence type="ECO:0000256" key="6">
    <source>
        <dbReference type="ARBA" id="ARBA00023204"/>
    </source>
</evidence>